<reference evidence="2" key="1">
    <citation type="journal article" date="2021" name="Sci. Rep.">
        <title>Diploid genomic architecture of Nitzschia inconspicua, an elite biomass production diatom.</title>
        <authorList>
            <person name="Oliver A."/>
            <person name="Podell S."/>
            <person name="Pinowska A."/>
            <person name="Traller J.C."/>
            <person name="Smith S.R."/>
            <person name="McClure R."/>
            <person name="Beliaev A."/>
            <person name="Bohutskyi P."/>
            <person name="Hill E.A."/>
            <person name="Rabines A."/>
            <person name="Zheng H."/>
            <person name="Allen L.Z."/>
            <person name="Kuo A."/>
            <person name="Grigoriev I.V."/>
            <person name="Allen A.E."/>
            <person name="Hazlebeck D."/>
            <person name="Allen E.E."/>
        </authorList>
    </citation>
    <scope>NUCLEOTIDE SEQUENCE</scope>
    <source>
        <strain evidence="2">Hildebrandi</strain>
    </source>
</reference>
<feature type="compositionally biased region" description="Basic and acidic residues" evidence="1">
    <location>
        <begin position="87"/>
        <end position="97"/>
    </location>
</feature>
<gene>
    <name evidence="2" type="ORF">IV203_002711</name>
    <name evidence="3" type="ORF">IV203_034625</name>
</gene>
<dbReference type="EMBL" id="JAGRRH010000013">
    <property type="protein sequence ID" value="KAG7359527.1"/>
    <property type="molecule type" value="Genomic_DNA"/>
</dbReference>
<name>A0A9K3L260_9STRA</name>
<evidence type="ECO:0000313" key="3">
    <source>
        <dbReference type="EMBL" id="KAG7359527.1"/>
    </source>
</evidence>
<accession>A0A9K3L260</accession>
<feature type="compositionally biased region" description="Basic and acidic residues" evidence="1">
    <location>
        <begin position="18"/>
        <end position="34"/>
    </location>
</feature>
<dbReference type="EMBL" id="JAGRRH010000016">
    <property type="protein sequence ID" value="KAG7353356.1"/>
    <property type="molecule type" value="Genomic_DNA"/>
</dbReference>
<evidence type="ECO:0000256" key="1">
    <source>
        <dbReference type="SAM" id="MobiDB-lite"/>
    </source>
</evidence>
<dbReference type="OrthoDB" id="45793at2759"/>
<comment type="caution">
    <text evidence="2">The sequence shown here is derived from an EMBL/GenBank/DDBJ whole genome shotgun (WGS) entry which is preliminary data.</text>
</comment>
<dbReference type="Proteomes" id="UP000693970">
    <property type="component" value="Unassembled WGS sequence"/>
</dbReference>
<dbReference type="AlphaFoldDB" id="A0A9K3L260"/>
<proteinExistence type="predicted"/>
<protein>
    <submittedName>
        <fullName evidence="2">Uncharacterized protein</fullName>
    </submittedName>
</protein>
<feature type="region of interest" description="Disordered" evidence="1">
    <location>
        <begin position="244"/>
        <end position="275"/>
    </location>
</feature>
<feature type="compositionally biased region" description="Acidic residues" evidence="1">
    <location>
        <begin position="260"/>
        <end position="275"/>
    </location>
</feature>
<evidence type="ECO:0000313" key="4">
    <source>
        <dbReference type="Proteomes" id="UP000693970"/>
    </source>
</evidence>
<feature type="region of interest" description="Disordered" evidence="1">
    <location>
        <begin position="74"/>
        <end position="102"/>
    </location>
</feature>
<reference evidence="2" key="2">
    <citation type="submission" date="2021-04" db="EMBL/GenBank/DDBJ databases">
        <authorList>
            <person name="Podell S."/>
        </authorList>
    </citation>
    <scope>NUCLEOTIDE SEQUENCE</scope>
    <source>
        <strain evidence="2">Hildebrandi</strain>
    </source>
</reference>
<sequence>MVSASYCDQSHASSFLSDGDKMLISDPSKVDVETHYPSLSTSSTTTIDSCERTGSLGTTGSFAQQEEKDIISSLQQQPLDDTNDLTDCEKGDGDKNKQSRQRSVVFDTIHFREFARALGDNPSTTHGPPLTLDWEYKDAESVKVDEYEETRPPRRITQQMLIPGIVREDILLSETETTKKEIACMVSQVKSSRHKRQVSLAMQDFEEWHKAFEFVARRFRRFRKGVTKKREQELLWEMAYNMQKEKEEEEGQGKQLQEDAVSDDTTDDDCAGSAE</sequence>
<evidence type="ECO:0000313" key="2">
    <source>
        <dbReference type="EMBL" id="KAG7353356.1"/>
    </source>
</evidence>
<organism evidence="2 4">
    <name type="scientific">Nitzschia inconspicua</name>
    <dbReference type="NCBI Taxonomy" id="303405"/>
    <lineage>
        <taxon>Eukaryota</taxon>
        <taxon>Sar</taxon>
        <taxon>Stramenopiles</taxon>
        <taxon>Ochrophyta</taxon>
        <taxon>Bacillariophyta</taxon>
        <taxon>Bacillariophyceae</taxon>
        <taxon>Bacillariophycidae</taxon>
        <taxon>Bacillariales</taxon>
        <taxon>Bacillariaceae</taxon>
        <taxon>Nitzschia</taxon>
    </lineage>
</organism>
<feature type="region of interest" description="Disordered" evidence="1">
    <location>
        <begin position="1"/>
        <end position="61"/>
    </location>
</feature>
<keyword evidence="4" id="KW-1185">Reference proteome</keyword>
<feature type="compositionally biased region" description="Polar residues" evidence="1">
    <location>
        <begin position="1"/>
        <end position="16"/>
    </location>
</feature>